<dbReference type="VEuPathDB" id="FungiDB:H310_15081"/>
<accession>A0A418AG79</accession>
<evidence type="ECO:0000313" key="2">
    <source>
        <dbReference type="Proteomes" id="UP000285060"/>
    </source>
</evidence>
<dbReference type="EMBL" id="QUSY01003217">
    <property type="protein sequence ID" value="RHY18337.1"/>
    <property type="molecule type" value="Genomic_DNA"/>
</dbReference>
<protein>
    <submittedName>
        <fullName evidence="1">Uncharacterized protein</fullName>
    </submittedName>
</protein>
<name>A0A418AG79_9STRA</name>
<sequence>METLNANFVALQSCLKELIRFNGDNNYKIPHDGTSSLLSIGRLPDSIEVERDVYNVGCISLGEEDFDKRLEDLAEEVKEDLEMAELCTLLESLGLDNKF</sequence>
<comment type="caution">
    <text evidence="1">The sequence shown here is derived from an EMBL/GenBank/DDBJ whole genome shotgun (WGS) entry which is preliminary data.</text>
</comment>
<dbReference type="Proteomes" id="UP000285060">
    <property type="component" value="Unassembled WGS sequence"/>
</dbReference>
<dbReference type="AlphaFoldDB" id="A0A418AG79"/>
<gene>
    <name evidence="1" type="ORF">DYB32_010397</name>
</gene>
<organism evidence="1 2">
    <name type="scientific">Aphanomyces invadans</name>
    <dbReference type="NCBI Taxonomy" id="157072"/>
    <lineage>
        <taxon>Eukaryota</taxon>
        <taxon>Sar</taxon>
        <taxon>Stramenopiles</taxon>
        <taxon>Oomycota</taxon>
        <taxon>Saprolegniomycetes</taxon>
        <taxon>Saprolegniales</taxon>
        <taxon>Verrucalvaceae</taxon>
        <taxon>Aphanomyces</taxon>
    </lineage>
</organism>
<keyword evidence="2" id="KW-1185">Reference proteome</keyword>
<reference evidence="1 2" key="1">
    <citation type="submission" date="2018-08" db="EMBL/GenBank/DDBJ databases">
        <title>Aphanomyces genome sequencing and annotation.</title>
        <authorList>
            <person name="Minardi D."/>
            <person name="Oidtmann B."/>
            <person name="Van Der Giezen M."/>
            <person name="Studholme D.J."/>
        </authorList>
    </citation>
    <scope>NUCLEOTIDE SEQUENCE [LARGE SCALE GENOMIC DNA]</scope>
    <source>
        <strain evidence="1 2">NJM0002</strain>
    </source>
</reference>
<evidence type="ECO:0000313" key="1">
    <source>
        <dbReference type="EMBL" id="RHY18337.1"/>
    </source>
</evidence>
<proteinExistence type="predicted"/>